<dbReference type="AlphaFoldDB" id="A0A246ISB2"/>
<evidence type="ECO:0000313" key="1">
    <source>
        <dbReference type="EMBL" id="OWQ83043.1"/>
    </source>
</evidence>
<dbReference type="Pfam" id="PF13589">
    <property type="entry name" value="HATPase_c_3"/>
    <property type="match status" value="1"/>
</dbReference>
<evidence type="ECO:0008006" key="3">
    <source>
        <dbReference type="Google" id="ProtNLM"/>
    </source>
</evidence>
<protein>
    <recommendedName>
        <fullName evidence="3">ATP-binding protein</fullName>
    </recommendedName>
</protein>
<dbReference type="InterPro" id="IPR036890">
    <property type="entry name" value="HATPase_C_sf"/>
</dbReference>
<name>A0A246ISB2_9BURK</name>
<dbReference type="EMBL" id="NIOF01000027">
    <property type="protein sequence ID" value="OWQ83043.1"/>
    <property type="molecule type" value="Genomic_DNA"/>
</dbReference>
<dbReference type="Gene3D" id="3.30.565.10">
    <property type="entry name" value="Histidine kinase-like ATPase, C-terminal domain"/>
    <property type="match status" value="1"/>
</dbReference>
<sequence>MSEIKIEPYFGGFVLETLTVGMYGESRNALREYVQNAFDSVRRAHRKPGKRLSEGLIKITMGAGGSGLTIHDNGAGLPRASAVGILTSIGASGKDYKREAGFRGIGRLSGIVFTDQMIFSTKAAGENVTTVVTFDAKAMREAMKPDSASELSAEAMITTFVTAKQTPSAELDDHFFEVKLVGFEDAPEECTSAKKLEAFLSQVAPVPYGENLPEKLKAILKEGPTRSGIPVESVKLQIIEGSNVTNVVRPYGIQYEVGREPKEGGDIEEVETVDLADIQYISGTDWWGWWGDKERSGQYGDSKVSGIRVRVKNIQIDGVDVFRDIFRAQGKSHIRFQEWFIGEIFVKPEALVPNARRDGFEENQSWKKVRREWGVPAKAMIDRAYEISDKSQTTIEKLREDTATAVESIAALRRADFQNADRTLEFAAKVTKIQKQVAKASKSASPRALPDLQALSSELFDIRTEAVSKLAAATKPAEDEKLRNEIRQELIEELLSVFESEIEQPCLGRVRSVLRKYYN</sequence>
<dbReference type="RefSeq" id="WP_088388819.1">
    <property type="nucleotide sequence ID" value="NZ_NIOF01000027.1"/>
</dbReference>
<accession>A0A246ISB2</accession>
<comment type="caution">
    <text evidence="1">The sequence shown here is derived from an EMBL/GenBank/DDBJ whole genome shotgun (WGS) entry which is preliminary data.</text>
</comment>
<evidence type="ECO:0000313" key="2">
    <source>
        <dbReference type="Proteomes" id="UP000197468"/>
    </source>
</evidence>
<gene>
    <name evidence="1" type="ORF">CDN99_27475</name>
</gene>
<reference evidence="1 2" key="1">
    <citation type="journal article" date="2008" name="Int. J. Syst. Evol. Microbiol.">
        <title>Description of Roseateles aquatilis sp. nov. and Roseateles terrae sp. nov., in the class Betaproteobacteria, and emended description of the genus Roseateles.</title>
        <authorList>
            <person name="Gomila M."/>
            <person name="Bowien B."/>
            <person name="Falsen E."/>
            <person name="Moore E.R."/>
            <person name="Lalucat J."/>
        </authorList>
    </citation>
    <scope>NUCLEOTIDE SEQUENCE [LARGE SCALE GENOMIC DNA]</scope>
    <source>
        <strain evidence="1 2">CCUG 48205</strain>
    </source>
</reference>
<dbReference type="OrthoDB" id="7452186at2"/>
<dbReference type="SUPFAM" id="SSF55874">
    <property type="entry name" value="ATPase domain of HSP90 chaperone/DNA topoisomerase II/histidine kinase"/>
    <property type="match status" value="1"/>
</dbReference>
<keyword evidence="2" id="KW-1185">Reference proteome</keyword>
<organism evidence="1 2">
    <name type="scientific">Roseateles aquatilis</name>
    <dbReference type="NCBI Taxonomy" id="431061"/>
    <lineage>
        <taxon>Bacteria</taxon>
        <taxon>Pseudomonadati</taxon>
        <taxon>Pseudomonadota</taxon>
        <taxon>Betaproteobacteria</taxon>
        <taxon>Burkholderiales</taxon>
        <taxon>Sphaerotilaceae</taxon>
        <taxon>Roseateles</taxon>
    </lineage>
</organism>
<proteinExistence type="predicted"/>
<dbReference type="Proteomes" id="UP000197468">
    <property type="component" value="Unassembled WGS sequence"/>
</dbReference>